<evidence type="ECO:0000313" key="1">
    <source>
        <dbReference type="EMBL" id="KAA6331553.1"/>
    </source>
</evidence>
<dbReference type="EMBL" id="SNRW01042608">
    <property type="protein sequence ID" value="KAA6331553.1"/>
    <property type="molecule type" value="Genomic_DNA"/>
</dbReference>
<protein>
    <submittedName>
        <fullName evidence="1">Uncharacterized protein</fullName>
    </submittedName>
</protein>
<proteinExistence type="predicted"/>
<evidence type="ECO:0000313" key="2">
    <source>
        <dbReference type="Proteomes" id="UP000324800"/>
    </source>
</evidence>
<dbReference type="Proteomes" id="UP000324800">
    <property type="component" value="Unassembled WGS sequence"/>
</dbReference>
<accession>A0A5J4RFB0</accession>
<reference evidence="1 2" key="1">
    <citation type="submission" date="2019-03" db="EMBL/GenBank/DDBJ databases">
        <title>Single cell metagenomics reveals metabolic interactions within the superorganism composed of flagellate Streblomastix strix and complex community of Bacteroidetes bacteria on its surface.</title>
        <authorList>
            <person name="Treitli S.C."/>
            <person name="Kolisko M."/>
            <person name="Husnik F."/>
            <person name="Keeling P."/>
            <person name="Hampl V."/>
        </authorList>
    </citation>
    <scope>NUCLEOTIDE SEQUENCE [LARGE SCALE GENOMIC DNA]</scope>
    <source>
        <strain evidence="1">ST1C</strain>
    </source>
</reference>
<name>A0A5J4RFB0_9EUKA</name>
<sequence length="74" mass="8439">MDDYCFNGTGLYEDVKYQIYENVVADDYTDAVDGEVDDNSEGVDDYADVNKGDQDEFVCVDERIEDDVGEGWEF</sequence>
<organism evidence="1 2">
    <name type="scientific">Streblomastix strix</name>
    <dbReference type="NCBI Taxonomy" id="222440"/>
    <lineage>
        <taxon>Eukaryota</taxon>
        <taxon>Metamonada</taxon>
        <taxon>Preaxostyla</taxon>
        <taxon>Oxymonadida</taxon>
        <taxon>Streblomastigidae</taxon>
        <taxon>Streblomastix</taxon>
    </lineage>
</organism>
<dbReference type="AlphaFoldDB" id="A0A5J4RFB0"/>
<gene>
    <name evidence="1" type="ORF">EZS28_053376</name>
</gene>
<comment type="caution">
    <text evidence="1">The sequence shown here is derived from an EMBL/GenBank/DDBJ whole genome shotgun (WGS) entry which is preliminary data.</text>
</comment>
<feature type="non-terminal residue" evidence="1">
    <location>
        <position position="74"/>
    </location>
</feature>